<dbReference type="PANTHER" id="PTHR31686:SF1">
    <property type="entry name" value="SULFITE EFFLUX PUMP SSU1"/>
    <property type="match status" value="1"/>
</dbReference>
<reference evidence="9 10" key="1">
    <citation type="submission" date="2020-04" db="EMBL/GenBank/DDBJ databases">
        <title>Genome sequencing of Rosenbergiella species.</title>
        <authorList>
            <person name="Alvarez-Perez S."/>
            <person name="Lievens B."/>
        </authorList>
    </citation>
    <scope>NUCLEOTIDE SEQUENCE [LARGE SCALE GENOMIC DNA]</scope>
    <source>
        <strain evidence="9 10">CdVSA20.1</strain>
    </source>
</reference>
<sequence length="390" mass="42994">MPLTIRKIPRPFKHLASLTELVRFFTPNWFAVTMGTGVLALVLAQAVAASSPLFVLARTLWLINGSLFVLFSLLYGARWLFYPQEACKIFQHPQMSMFLGTIPMGLATVINGFINFGVPMMGDEAIVIAHSLWMLDAILAILCGAGLPLFMFTRQSHNLSSMTGLWLLPIVTAEVAAASGWIIAPHLSDIVQQRDMVIFNMLLWAFSVPIALSILVILLLRMALHKLPPIALSATTWLALGPIGTGALGMFLLSQQSELLSRDPTLAGYSHVIAGIGWMMGILLWGVGAWWFLIALGVTFYYVKRGIPFNLGWWGYIFPLGVFTLATFKLAQLTAITFFSSLSVGFLLLLASLWIIVMAKTLRGAWSGQLFFSPCLQDSKHTTVDLKENL</sequence>
<keyword evidence="7 8" id="KW-0472">Membrane</keyword>
<feature type="transmembrane region" description="Helical" evidence="8">
    <location>
        <begin position="337"/>
        <end position="357"/>
    </location>
</feature>
<feature type="transmembrane region" description="Helical" evidence="8">
    <location>
        <begin position="130"/>
        <end position="152"/>
    </location>
</feature>
<evidence type="ECO:0000313" key="9">
    <source>
        <dbReference type="EMBL" id="MBT0727486.1"/>
    </source>
</evidence>
<organism evidence="9 10">
    <name type="scientific">Rosenbergiella australiborealis</name>
    <dbReference type="NCBI Taxonomy" id="1544696"/>
    <lineage>
        <taxon>Bacteria</taxon>
        <taxon>Pseudomonadati</taxon>
        <taxon>Pseudomonadota</taxon>
        <taxon>Gammaproteobacteria</taxon>
        <taxon>Enterobacterales</taxon>
        <taxon>Erwiniaceae</taxon>
        <taxon>Rosenbergiella</taxon>
    </lineage>
</organism>
<dbReference type="RefSeq" id="WP_214213800.1">
    <property type="nucleotide sequence ID" value="NZ_JABBFO010000007.1"/>
</dbReference>
<gene>
    <name evidence="9" type="ORF">HGT73_08820</name>
</gene>
<dbReference type="CDD" id="cd09318">
    <property type="entry name" value="TDT_SSU1"/>
    <property type="match status" value="1"/>
</dbReference>
<dbReference type="EMBL" id="JABBFO010000007">
    <property type="protein sequence ID" value="MBT0727486.1"/>
    <property type="molecule type" value="Genomic_DNA"/>
</dbReference>
<keyword evidence="3" id="KW-0813">Transport</keyword>
<comment type="subcellular location">
    <subcellularLocation>
        <location evidence="1">Cell membrane</location>
        <topology evidence="1">Multi-pass membrane protein</topology>
    </subcellularLocation>
</comment>
<evidence type="ECO:0000256" key="1">
    <source>
        <dbReference type="ARBA" id="ARBA00004651"/>
    </source>
</evidence>
<evidence type="ECO:0000256" key="5">
    <source>
        <dbReference type="ARBA" id="ARBA00022692"/>
    </source>
</evidence>
<protein>
    <submittedName>
        <fullName evidence="9">TDT family transporter</fullName>
    </submittedName>
</protein>
<keyword evidence="6 8" id="KW-1133">Transmembrane helix</keyword>
<keyword evidence="10" id="KW-1185">Reference proteome</keyword>
<feature type="transmembrane region" description="Helical" evidence="8">
    <location>
        <begin position="21"/>
        <end position="47"/>
    </location>
</feature>
<feature type="transmembrane region" description="Helical" evidence="8">
    <location>
        <begin position="273"/>
        <end position="301"/>
    </location>
</feature>
<evidence type="ECO:0000256" key="7">
    <source>
        <dbReference type="ARBA" id="ARBA00023136"/>
    </source>
</evidence>
<dbReference type="PANTHER" id="PTHR31686">
    <property type="match status" value="1"/>
</dbReference>
<evidence type="ECO:0000256" key="8">
    <source>
        <dbReference type="SAM" id="Phobius"/>
    </source>
</evidence>
<comment type="similarity">
    <text evidence="2">Belongs to the tellurite-resistance/dicarboxylate transporter (TDT) family.</text>
</comment>
<feature type="transmembrane region" description="Helical" evidence="8">
    <location>
        <begin position="232"/>
        <end position="253"/>
    </location>
</feature>
<evidence type="ECO:0000256" key="6">
    <source>
        <dbReference type="ARBA" id="ARBA00022989"/>
    </source>
</evidence>
<dbReference type="Gene3D" id="1.50.10.150">
    <property type="entry name" value="Voltage-dependent anion channel"/>
    <property type="match status" value="1"/>
</dbReference>
<feature type="transmembrane region" description="Helical" evidence="8">
    <location>
        <begin position="97"/>
        <end position="118"/>
    </location>
</feature>
<comment type="caution">
    <text evidence="9">The sequence shown here is derived from an EMBL/GenBank/DDBJ whole genome shotgun (WGS) entry which is preliminary data.</text>
</comment>
<feature type="transmembrane region" description="Helical" evidence="8">
    <location>
        <begin position="53"/>
        <end position="76"/>
    </location>
</feature>
<evidence type="ECO:0000256" key="2">
    <source>
        <dbReference type="ARBA" id="ARBA00008566"/>
    </source>
</evidence>
<feature type="transmembrane region" description="Helical" evidence="8">
    <location>
        <begin position="164"/>
        <end position="184"/>
    </location>
</feature>
<name>A0ABS5T568_9GAMM</name>
<keyword evidence="5 8" id="KW-0812">Transmembrane</keyword>
<evidence type="ECO:0000313" key="10">
    <source>
        <dbReference type="Proteomes" id="UP000786875"/>
    </source>
</evidence>
<feature type="transmembrane region" description="Helical" evidence="8">
    <location>
        <begin position="196"/>
        <end position="220"/>
    </location>
</feature>
<keyword evidence="4" id="KW-1003">Cell membrane</keyword>
<dbReference type="InterPro" id="IPR004695">
    <property type="entry name" value="SLAC1/Mae1/Ssu1/TehA"/>
</dbReference>
<dbReference type="Proteomes" id="UP000786875">
    <property type="component" value="Unassembled WGS sequence"/>
</dbReference>
<evidence type="ECO:0000256" key="4">
    <source>
        <dbReference type="ARBA" id="ARBA00022475"/>
    </source>
</evidence>
<proteinExistence type="inferred from homology"/>
<evidence type="ECO:0000256" key="3">
    <source>
        <dbReference type="ARBA" id="ARBA00022448"/>
    </source>
</evidence>
<dbReference type="Pfam" id="PF03595">
    <property type="entry name" value="SLAC1"/>
    <property type="match status" value="1"/>
</dbReference>
<accession>A0ABS5T568</accession>
<feature type="transmembrane region" description="Helical" evidence="8">
    <location>
        <begin position="313"/>
        <end position="331"/>
    </location>
</feature>
<dbReference type="InterPro" id="IPR038665">
    <property type="entry name" value="Voltage-dep_anion_channel_sf"/>
</dbReference>
<dbReference type="InterPro" id="IPR051629">
    <property type="entry name" value="Sulfite_efflux_TDT"/>
</dbReference>